<evidence type="ECO:0000256" key="10">
    <source>
        <dbReference type="ARBA" id="ARBA00023136"/>
    </source>
</evidence>
<dbReference type="GO" id="GO:0042392">
    <property type="term" value="F:sphingosine-1-phosphate phosphatase activity"/>
    <property type="evidence" value="ECO:0007669"/>
    <property type="project" value="TreeGrafter"/>
</dbReference>
<evidence type="ECO:0000256" key="11">
    <source>
        <dbReference type="ARBA" id="ARBA00023242"/>
    </source>
</evidence>
<dbReference type="Gene3D" id="1.20.144.10">
    <property type="entry name" value="Phosphatidic acid phosphatase type 2/haloperoxidase"/>
    <property type="match status" value="1"/>
</dbReference>
<evidence type="ECO:0000256" key="22">
    <source>
        <dbReference type="ARBA" id="ARBA00049227"/>
    </source>
</evidence>
<gene>
    <name evidence="26" type="ORF">NDU88_004914</name>
</gene>
<name>A0AAV7TB21_PLEWA</name>
<feature type="transmembrane region" description="Helical" evidence="24">
    <location>
        <begin position="271"/>
        <end position="296"/>
    </location>
</feature>
<evidence type="ECO:0000256" key="17">
    <source>
        <dbReference type="ARBA" id="ARBA00042093"/>
    </source>
</evidence>
<dbReference type="GO" id="GO:0006629">
    <property type="term" value="P:lipid metabolic process"/>
    <property type="evidence" value="ECO:0007669"/>
    <property type="project" value="UniProtKB-KW"/>
</dbReference>
<evidence type="ECO:0000313" key="27">
    <source>
        <dbReference type="Proteomes" id="UP001066276"/>
    </source>
</evidence>
<evidence type="ECO:0000256" key="16">
    <source>
        <dbReference type="ARBA" id="ARBA00040581"/>
    </source>
</evidence>
<accession>A0AAV7TB21</accession>
<evidence type="ECO:0000256" key="6">
    <source>
        <dbReference type="ARBA" id="ARBA00022801"/>
    </source>
</evidence>
<evidence type="ECO:0000256" key="12">
    <source>
        <dbReference type="ARBA" id="ARBA00036036"/>
    </source>
</evidence>
<dbReference type="Proteomes" id="UP001066276">
    <property type="component" value="Chromosome 4_1"/>
</dbReference>
<comment type="catalytic activity">
    <reaction evidence="13">
        <text>(2E)-geranyl phosphate + H2O = (2E)-geraniol + phosphate</text>
        <dbReference type="Rhea" id="RHEA:68020"/>
        <dbReference type="ChEBI" id="CHEBI:15377"/>
        <dbReference type="ChEBI" id="CHEBI:17447"/>
        <dbReference type="ChEBI" id="CHEBI:43474"/>
        <dbReference type="ChEBI" id="CHEBI:88107"/>
    </reaction>
    <physiologicalReaction direction="left-to-right" evidence="13">
        <dbReference type="Rhea" id="RHEA:68021"/>
    </physiologicalReaction>
</comment>
<dbReference type="SMART" id="SM00014">
    <property type="entry name" value="acidPPc"/>
    <property type="match status" value="1"/>
</dbReference>
<evidence type="ECO:0000313" key="26">
    <source>
        <dbReference type="EMBL" id="KAJ1173072.1"/>
    </source>
</evidence>
<evidence type="ECO:0000256" key="21">
    <source>
        <dbReference type="ARBA" id="ARBA00048595"/>
    </source>
</evidence>
<comment type="catalytic activity">
    <reaction evidence="21">
        <text>(2E,6E,10E)-geranylgeranyl diphosphate + H2O = (2E,6E,10E)-geranylgeranyl phosphate + phosphate + H(+)</text>
        <dbReference type="Rhea" id="RHEA:68008"/>
        <dbReference type="ChEBI" id="CHEBI:15377"/>
        <dbReference type="ChEBI" id="CHEBI:15378"/>
        <dbReference type="ChEBI" id="CHEBI:43474"/>
        <dbReference type="ChEBI" id="CHEBI:58756"/>
        <dbReference type="ChEBI" id="CHEBI:144936"/>
    </reaction>
    <physiologicalReaction direction="left-to-right" evidence="21">
        <dbReference type="Rhea" id="RHEA:68009"/>
    </physiologicalReaction>
</comment>
<organism evidence="26 27">
    <name type="scientific">Pleurodeles waltl</name>
    <name type="common">Iberian ribbed newt</name>
    <dbReference type="NCBI Taxonomy" id="8319"/>
    <lineage>
        <taxon>Eukaryota</taxon>
        <taxon>Metazoa</taxon>
        <taxon>Chordata</taxon>
        <taxon>Craniata</taxon>
        <taxon>Vertebrata</taxon>
        <taxon>Euteleostomi</taxon>
        <taxon>Amphibia</taxon>
        <taxon>Batrachia</taxon>
        <taxon>Caudata</taxon>
        <taxon>Salamandroidea</taxon>
        <taxon>Salamandridae</taxon>
        <taxon>Pleurodelinae</taxon>
        <taxon>Pleurodeles</taxon>
    </lineage>
</organism>
<dbReference type="GO" id="GO:0005789">
    <property type="term" value="C:endoplasmic reticulum membrane"/>
    <property type="evidence" value="ECO:0007669"/>
    <property type="project" value="UniProtKB-SubCell"/>
</dbReference>
<comment type="catalytic activity">
    <reaction evidence="19">
        <text>presqualene diphosphate + H2O = presqualene phosphate + phosphate + H(+)</text>
        <dbReference type="Rhea" id="RHEA:67968"/>
        <dbReference type="ChEBI" id="CHEBI:15377"/>
        <dbReference type="ChEBI" id="CHEBI:15378"/>
        <dbReference type="ChEBI" id="CHEBI:43474"/>
        <dbReference type="ChEBI" id="CHEBI:57310"/>
        <dbReference type="ChEBI" id="CHEBI:176803"/>
    </reaction>
    <physiologicalReaction direction="left-to-right" evidence="19">
        <dbReference type="Rhea" id="RHEA:67969"/>
    </physiologicalReaction>
</comment>
<feature type="region of interest" description="Disordered" evidence="23">
    <location>
        <begin position="68"/>
        <end position="90"/>
    </location>
</feature>
<evidence type="ECO:0000256" key="2">
    <source>
        <dbReference type="ARBA" id="ARBA00004477"/>
    </source>
</evidence>
<keyword evidence="27" id="KW-1185">Reference proteome</keyword>
<comment type="catalytic activity">
    <reaction evidence="12">
        <text>(2E,6E)-farnesyl phosphate + H2O = (2E,6E)-farnesol + phosphate</text>
        <dbReference type="Rhea" id="RHEA:48132"/>
        <dbReference type="ChEBI" id="CHEBI:15377"/>
        <dbReference type="ChEBI" id="CHEBI:16619"/>
        <dbReference type="ChEBI" id="CHEBI:43474"/>
        <dbReference type="ChEBI" id="CHEBI:88226"/>
    </reaction>
    <physiologicalReaction direction="left-to-right" evidence="12">
        <dbReference type="Rhea" id="RHEA:48133"/>
    </physiologicalReaction>
</comment>
<comment type="similarity">
    <text evidence="4">Belongs to the PA-phosphatase related phosphoesterase family.</text>
</comment>
<evidence type="ECO:0000256" key="7">
    <source>
        <dbReference type="ARBA" id="ARBA00022824"/>
    </source>
</evidence>
<evidence type="ECO:0000256" key="5">
    <source>
        <dbReference type="ARBA" id="ARBA00022692"/>
    </source>
</evidence>
<dbReference type="EC" id="3.6.1.68" evidence="15"/>
<dbReference type="Pfam" id="PF01569">
    <property type="entry name" value="PAP2"/>
    <property type="match status" value="1"/>
</dbReference>
<dbReference type="GO" id="GO:0005637">
    <property type="term" value="C:nuclear inner membrane"/>
    <property type="evidence" value="ECO:0007669"/>
    <property type="project" value="UniProtKB-SubCell"/>
</dbReference>
<keyword evidence="8 24" id="KW-1133">Transmembrane helix</keyword>
<protein>
    <recommendedName>
        <fullName evidence="16">Polyisoprenoid diphosphate/phosphate phosphohydrolase PLPP6</fullName>
        <ecNumber evidence="15">3.6.1.68</ecNumber>
    </recommendedName>
    <alternativeName>
        <fullName evidence="17">Phospholipid phosphatase 6</fullName>
    </alternativeName>
</protein>
<dbReference type="PANTHER" id="PTHR14969">
    <property type="entry name" value="SPHINGOSINE-1-PHOSPHATE PHOSPHOHYDROLASE"/>
    <property type="match status" value="1"/>
</dbReference>
<keyword evidence="6" id="KW-0378">Hydrolase</keyword>
<feature type="compositionally biased region" description="Polar residues" evidence="23">
    <location>
        <begin position="104"/>
        <end position="119"/>
    </location>
</feature>
<evidence type="ECO:0000256" key="18">
    <source>
        <dbReference type="ARBA" id="ARBA00047907"/>
    </source>
</evidence>
<evidence type="ECO:0000256" key="20">
    <source>
        <dbReference type="ARBA" id="ARBA00048426"/>
    </source>
</evidence>
<keyword evidence="9" id="KW-0443">Lipid metabolism</keyword>
<comment type="catalytic activity">
    <reaction evidence="14">
        <text>(2E,6E,10E)-geranylgeranyl phosphate + H2O = (2E,6E,10E)-geranylgeraniol + phosphate</text>
        <dbReference type="Rhea" id="RHEA:68016"/>
        <dbReference type="ChEBI" id="CHEBI:15377"/>
        <dbReference type="ChEBI" id="CHEBI:43474"/>
        <dbReference type="ChEBI" id="CHEBI:46762"/>
        <dbReference type="ChEBI" id="CHEBI:144936"/>
    </reaction>
    <physiologicalReaction direction="left-to-right" evidence="14">
        <dbReference type="Rhea" id="RHEA:68017"/>
    </physiologicalReaction>
</comment>
<evidence type="ECO:0000256" key="3">
    <source>
        <dbReference type="ARBA" id="ARBA00004540"/>
    </source>
</evidence>
<evidence type="ECO:0000259" key="25">
    <source>
        <dbReference type="SMART" id="SM00014"/>
    </source>
</evidence>
<keyword evidence="7" id="KW-0256">Endoplasmic reticulum</keyword>
<dbReference type="InterPro" id="IPR036938">
    <property type="entry name" value="PAP2/HPO_sf"/>
</dbReference>
<comment type="subcellular location">
    <subcellularLocation>
        <location evidence="2">Endoplasmic reticulum membrane</location>
        <topology evidence="2">Multi-pass membrane protein</topology>
    </subcellularLocation>
    <subcellularLocation>
        <location evidence="3">Nucleus inner membrane</location>
    </subcellularLocation>
</comment>
<feature type="transmembrane region" description="Helical" evidence="24">
    <location>
        <begin position="308"/>
        <end position="327"/>
    </location>
</feature>
<comment type="caution">
    <text evidence="26">The sequence shown here is derived from an EMBL/GenBank/DDBJ whole genome shotgun (WGS) entry which is preliminary data.</text>
</comment>
<proteinExistence type="inferred from homology"/>
<comment type="catalytic activity">
    <reaction evidence="18">
        <text>presqualene phosphate + H2O = presqualene alcohol + phosphate</text>
        <dbReference type="Rhea" id="RHEA:68024"/>
        <dbReference type="ChEBI" id="CHEBI:15377"/>
        <dbReference type="ChEBI" id="CHEBI:43474"/>
        <dbReference type="ChEBI" id="CHEBI:176803"/>
        <dbReference type="ChEBI" id="CHEBI:176962"/>
    </reaction>
    <physiologicalReaction direction="left-to-right" evidence="18">
        <dbReference type="Rhea" id="RHEA:68025"/>
    </physiologicalReaction>
</comment>
<comment type="catalytic activity">
    <reaction evidence="22">
        <text>(2E)-geranyl diphosphate + H2O = (2E)-geranyl phosphate + phosphate + H(+)</text>
        <dbReference type="Rhea" id="RHEA:47944"/>
        <dbReference type="ChEBI" id="CHEBI:15377"/>
        <dbReference type="ChEBI" id="CHEBI:15378"/>
        <dbReference type="ChEBI" id="CHEBI:43474"/>
        <dbReference type="ChEBI" id="CHEBI:58057"/>
        <dbReference type="ChEBI" id="CHEBI:88107"/>
        <dbReference type="EC" id="3.6.1.68"/>
    </reaction>
    <physiologicalReaction direction="left-to-right" evidence="22">
        <dbReference type="Rhea" id="RHEA:47945"/>
    </physiologicalReaction>
</comment>
<feature type="transmembrane region" description="Helical" evidence="24">
    <location>
        <begin position="214"/>
        <end position="234"/>
    </location>
</feature>
<evidence type="ECO:0000256" key="24">
    <source>
        <dbReference type="SAM" id="Phobius"/>
    </source>
</evidence>
<comment type="catalytic activity">
    <reaction evidence="1">
        <text>1,2-dihexadecanoyl-sn-glycero-3-phosphate + H2O = 1,2-dihexadecanoyl-sn-glycerol + phosphate</text>
        <dbReference type="Rhea" id="RHEA:43236"/>
        <dbReference type="ChEBI" id="CHEBI:15377"/>
        <dbReference type="ChEBI" id="CHEBI:43474"/>
        <dbReference type="ChEBI" id="CHEBI:72859"/>
        <dbReference type="ChEBI" id="CHEBI:82929"/>
    </reaction>
    <physiologicalReaction direction="left-to-right" evidence="1">
        <dbReference type="Rhea" id="RHEA:43237"/>
    </physiologicalReaction>
</comment>
<evidence type="ECO:0000256" key="13">
    <source>
        <dbReference type="ARBA" id="ARBA00036169"/>
    </source>
</evidence>
<evidence type="ECO:0000256" key="23">
    <source>
        <dbReference type="SAM" id="MobiDB-lite"/>
    </source>
</evidence>
<dbReference type="PANTHER" id="PTHR14969:SF18">
    <property type="entry name" value="POLYISOPRENOID DIPHOSPHATE_PHOSPHATE PHOSPHOHYDROLASE PLPP6"/>
    <property type="match status" value="1"/>
</dbReference>
<evidence type="ECO:0000256" key="15">
    <source>
        <dbReference type="ARBA" id="ARBA00038898"/>
    </source>
</evidence>
<keyword evidence="5 24" id="KW-0812">Transmembrane</keyword>
<dbReference type="SUPFAM" id="SSF48317">
    <property type="entry name" value="Acid phosphatase/Vanadium-dependent haloperoxidase"/>
    <property type="match status" value="1"/>
</dbReference>
<evidence type="ECO:0000256" key="1">
    <source>
        <dbReference type="ARBA" id="ARBA00001611"/>
    </source>
</evidence>
<evidence type="ECO:0000256" key="4">
    <source>
        <dbReference type="ARBA" id="ARBA00008816"/>
    </source>
</evidence>
<keyword evidence="10 24" id="KW-0472">Membrane</keyword>
<dbReference type="AlphaFoldDB" id="A0AAV7TB21"/>
<evidence type="ECO:0000256" key="8">
    <source>
        <dbReference type="ARBA" id="ARBA00022989"/>
    </source>
</evidence>
<feature type="domain" description="Phosphatidic acid phosphatase type 2/haloperoxidase" evidence="25">
    <location>
        <begin position="212"/>
        <end position="326"/>
    </location>
</feature>
<sequence>MVGCRFDSENGYCAGGRAIKDLSLHRRRAIREGAARSLPCSRVLIRGYLWAQGPSYSLQVQQQVLQKNTKMPSPRITRESRTANSSAGPANGRLEFISLVNSRTQMADPTTARLRTSESPVRRKDSSSSQKDFPEEDCMKLHPSFMGIALRSLLAIDLWLSKRLGVCAGDSSSWGSARPVMKLIEISGHGIPWIAGTLYCFYKSSSSAGQEVTLNLFFALILDLVLVAAVKGLVRRRRPTHNRMDMFATFSVDKYSFPSGHATRAAMVSRFILNHLVLAIPVRVLIVLWAAIVSLSRVMLGRHNVTDVAFGYFMGHMQYSLVEYFWLSPSSAPSLFRLWNY</sequence>
<comment type="catalytic activity">
    <reaction evidence="20">
        <text>(2E,6E)-farnesyl diphosphate + H2O = (2E,6E)-farnesyl phosphate + phosphate + H(+)</text>
        <dbReference type="Rhea" id="RHEA:48128"/>
        <dbReference type="ChEBI" id="CHEBI:15377"/>
        <dbReference type="ChEBI" id="CHEBI:15378"/>
        <dbReference type="ChEBI" id="CHEBI:43474"/>
        <dbReference type="ChEBI" id="CHEBI:88226"/>
        <dbReference type="ChEBI" id="CHEBI:175763"/>
    </reaction>
    <physiologicalReaction direction="left-to-right" evidence="20">
        <dbReference type="Rhea" id="RHEA:48129"/>
    </physiologicalReaction>
</comment>
<feature type="region of interest" description="Disordered" evidence="23">
    <location>
        <begin position="104"/>
        <end position="135"/>
    </location>
</feature>
<dbReference type="InterPro" id="IPR000326">
    <property type="entry name" value="PAP2/HPO"/>
</dbReference>
<dbReference type="EMBL" id="JANPWB010000007">
    <property type="protein sequence ID" value="KAJ1173072.1"/>
    <property type="molecule type" value="Genomic_DNA"/>
</dbReference>
<reference evidence="26" key="1">
    <citation type="journal article" date="2022" name="bioRxiv">
        <title>Sequencing and chromosome-scale assembly of the giantPleurodeles waltlgenome.</title>
        <authorList>
            <person name="Brown T."/>
            <person name="Elewa A."/>
            <person name="Iarovenko S."/>
            <person name="Subramanian E."/>
            <person name="Araus A.J."/>
            <person name="Petzold A."/>
            <person name="Susuki M."/>
            <person name="Suzuki K.-i.T."/>
            <person name="Hayashi T."/>
            <person name="Toyoda A."/>
            <person name="Oliveira C."/>
            <person name="Osipova E."/>
            <person name="Leigh N.D."/>
            <person name="Simon A."/>
            <person name="Yun M.H."/>
        </authorList>
    </citation>
    <scope>NUCLEOTIDE SEQUENCE</scope>
    <source>
        <strain evidence="26">20211129_DDA</strain>
        <tissue evidence="26">Liver</tissue>
    </source>
</reference>
<evidence type="ECO:0000256" key="9">
    <source>
        <dbReference type="ARBA" id="ARBA00023098"/>
    </source>
</evidence>
<evidence type="ECO:0000256" key="19">
    <source>
        <dbReference type="ARBA" id="ARBA00048331"/>
    </source>
</evidence>
<dbReference type="CDD" id="cd03391">
    <property type="entry name" value="PAP2_containing_2_like"/>
    <property type="match status" value="1"/>
</dbReference>
<keyword evidence="11" id="KW-0539">Nucleus</keyword>
<evidence type="ECO:0000256" key="14">
    <source>
        <dbReference type="ARBA" id="ARBA00036255"/>
    </source>
</evidence>